<reference evidence="1" key="1">
    <citation type="journal article" date="2022" name="bioRxiv">
        <title>Sequencing and chromosome-scale assembly of the giantPleurodeles waltlgenome.</title>
        <authorList>
            <person name="Brown T."/>
            <person name="Elewa A."/>
            <person name="Iarovenko S."/>
            <person name="Subramanian E."/>
            <person name="Araus A.J."/>
            <person name="Petzold A."/>
            <person name="Susuki M."/>
            <person name="Suzuki K.-i.T."/>
            <person name="Hayashi T."/>
            <person name="Toyoda A."/>
            <person name="Oliveira C."/>
            <person name="Osipova E."/>
            <person name="Leigh N.D."/>
            <person name="Simon A."/>
            <person name="Yun M.H."/>
        </authorList>
    </citation>
    <scope>NUCLEOTIDE SEQUENCE</scope>
    <source>
        <strain evidence="1">20211129_DDA</strain>
        <tissue evidence="1">Liver</tissue>
    </source>
</reference>
<keyword evidence="2" id="KW-1185">Reference proteome</keyword>
<protein>
    <submittedName>
        <fullName evidence="1">Uncharacterized protein</fullName>
    </submittedName>
</protein>
<sequence>MDVMLIEHVKITHGSEEKVYKVDIQHRECRGEVGVVNGSLELTDAIENGVLQAAARNSHCLRCASVRWFSRRERAM</sequence>
<dbReference type="EMBL" id="JANPWB010000009">
    <property type="protein sequence ID" value="KAJ1154757.1"/>
    <property type="molecule type" value="Genomic_DNA"/>
</dbReference>
<gene>
    <name evidence="1" type="ORF">NDU88_007500</name>
</gene>
<organism evidence="1 2">
    <name type="scientific">Pleurodeles waltl</name>
    <name type="common">Iberian ribbed newt</name>
    <dbReference type="NCBI Taxonomy" id="8319"/>
    <lineage>
        <taxon>Eukaryota</taxon>
        <taxon>Metazoa</taxon>
        <taxon>Chordata</taxon>
        <taxon>Craniata</taxon>
        <taxon>Vertebrata</taxon>
        <taxon>Euteleostomi</taxon>
        <taxon>Amphibia</taxon>
        <taxon>Batrachia</taxon>
        <taxon>Caudata</taxon>
        <taxon>Salamandroidea</taxon>
        <taxon>Salamandridae</taxon>
        <taxon>Pleurodelinae</taxon>
        <taxon>Pleurodeles</taxon>
    </lineage>
</organism>
<proteinExistence type="predicted"/>
<evidence type="ECO:0000313" key="1">
    <source>
        <dbReference type="EMBL" id="KAJ1154757.1"/>
    </source>
</evidence>
<dbReference type="AlphaFoldDB" id="A0AAV7RT80"/>
<comment type="caution">
    <text evidence="1">The sequence shown here is derived from an EMBL/GenBank/DDBJ whole genome shotgun (WGS) entry which is preliminary data.</text>
</comment>
<accession>A0AAV7RT80</accession>
<dbReference type="Proteomes" id="UP001066276">
    <property type="component" value="Chromosome 5"/>
</dbReference>
<name>A0AAV7RT80_PLEWA</name>
<evidence type="ECO:0000313" key="2">
    <source>
        <dbReference type="Proteomes" id="UP001066276"/>
    </source>
</evidence>